<dbReference type="EMBL" id="QKKF02016774">
    <property type="protein sequence ID" value="RZF41364.1"/>
    <property type="molecule type" value="Genomic_DNA"/>
</dbReference>
<accession>A0A482X6G1</accession>
<comment type="caution">
    <text evidence="1">The sequence shown here is derived from an EMBL/GenBank/DDBJ whole genome shotgun (WGS) entry which is preliminary data.</text>
</comment>
<evidence type="ECO:0000313" key="2">
    <source>
        <dbReference type="Proteomes" id="UP000291343"/>
    </source>
</evidence>
<dbReference type="Proteomes" id="UP000291343">
    <property type="component" value="Unassembled WGS sequence"/>
</dbReference>
<evidence type="ECO:0000313" key="1">
    <source>
        <dbReference type="EMBL" id="RZF41364.1"/>
    </source>
</evidence>
<proteinExistence type="predicted"/>
<name>A0A482X6G1_LAOST</name>
<dbReference type="InParanoid" id="A0A482X6G1"/>
<organism evidence="1 2">
    <name type="scientific">Laodelphax striatellus</name>
    <name type="common">Small brown planthopper</name>
    <name type="synonym">Delphax striatella</name>
    <dbReference type="NCBI Taxonomy" id="195883"/>
    <lineage>
        <taxon>Eukaryota</taxon>
        <taxon>Metazoa</taxon>
        <taxon>Ecdysozoa</taxon>
        <taxon>Arthropoda</taxon>
        <taxon>Hexapoda</taxon>
        <taxon>Insecta</taxon>
        <taxon>Pterygota</taxon>
        <taxon>Neoptera</taxon>
        <taxon>Paraneoptera</taxon>
        <taxon>Hemiptera</taxon>
        <taxon>Auchenorrhyncha</taxon>
        <taxon>Fulgoroidea</taxon>
        <taxon>Delphacidae</taxon>
        <taxon>Criomorphinae</taxon>
        <taxon>Laodelphax</taxon>
    </lineage>
</organism>
<protein>
    <submittedName>
        <fullName evidence="1">Uncharacterized protein</fullName>
    </submittedName>
</protein>
<sequence length="89" mass="9829">MISRNGYKVKREFPESVGFESRFNDTIRKEKGCSPHKRPPPSERVLRSRLATRSVSCSPDSVGAGCDVVTQCCDRARSLNPACSVCVQP</sequence>
<keyword evidence="2" id="KW-1185">Reference proteome</keyword>
<reference evidence="1 2" key="1">
    <citation type="journal article" date="2017" name="Gigascience">
        <title>Genome sequence of the small brown planthopper, Laodelphax striatellus.</title>
        <authorList>
            <person name="Zhu J."/>
            <person name="Jiang F."/>
            <person name="Wang X."/>
            <person name="Yang P."/>
            <person name="Bao Y."/>
            <person name="Zhao W."/>
            <person name="Wang W."/>
            <person name="Lu H."/>
            <person name="Wang Q."/>
            <person name="Cui N."/>
            <person name="Li J."/>
            <person name="Chen X."/>
            <person name="Luo L."/>
            <person name="Yu J."/>
            <person name="Kang L."/>
            <person name="Cui F."/>
        </authorList>
    </citation>
    <scope>NUCLEOTIDE SEQUENCE [LARGE SCALE GENOMIC DNA]</scope>
    <source>
        <strain evidence="1">Lst14</strain>
    </source>
</reference>
<dbReference type="AlphaFoldDB" id="A0A482X6G1"/>
<gene>
    <name evidence="1" type="ORF">LSTR_LSTR000078</name>
</gene>